<feature type="compositionally biased region" description="Basic residues" evidence="1">
    <location>
        <begin position="145"/>
        <end position="178"/>
    </location>
</feature>
<protein>
    <submittedName>
        <fullName evidence="2">Uncharacterized protein</fullName>
    </submittedName>
</protein>
<evidence type="ECO:0000256" key="1">
    <source>
        <dbReference type="SAM" id="MobiDB-lite"/>
    </source>
</evidence>
<feature type="region of interest" description="Disordered" evidence="1">
    <location>
        <begin position="112"/>
        <end position="178"/>
    </location>
</feature>
<sequence length="178" mass="20749">MSEEERNRETLTTNAILAIYEEYPDVNLEDIGRVFDIMIKYCNIIHPDQKVPYSVHRSMQACSVFDIRNKVIHFLSDLENRKRFHALAAIDILKLIVGEKKIETAIEIMKNREAESPPGTPVSPSSIDMSAGLERSLSAPDGGKRRPKRRRTVRRKMRKTRKTKKMRKMRKNKRKTKL</sequence>
<evidence type="ECO:0000313" key="2">
    <source>
        <dbReference type="EMBL" id="QHS85462.1"/>
    </source>
</evidence>
<dbReference type="AlphaFoldDB" id="A0A6C0B049"/>
<accession>A0A6C0B049</accession>
<dbReference type="EMBL" id="MN739043">
    <property type="protein sequence ID" value="QHS85462.1"/>
    <property type="molecule type" value="Genomic_DNA"/>
</dbReference>
<name>A0A6C0B049_9ZZZZ</name>
<organism evidence="2">
    <name type="scientific">viral metagenome</name>
    <dbReference type="NCBI Taxonomy" id="1070528"/>
    <lineage>
        <taxon>unclassified sequences</taxon>
        <taxon>metagenomes</taxon>
        <taxon>organismal metagenomes</taxon>
    </lineage>
</organism>
<reference evidence="2" key="1">
    <citation type="journal article" date="2020" name="Nature">
        <title>Giant virus diversity and host interactions through global metagenomics.</title>
        <authorList>
            <person name="Schulz F."/>
            <person name="Roux S."/>
            <person name="Paez-Espino D."/>
            <person name="Jungbluth S."/>
            <person name="Walsh D.A."/>
            <person name="Denef V.J."/>
            <person name="McMahon K.D."/>
            <person name="Konstantinidis K.T."/>
            <person name="Eloe-Fadrosh E.A."/>
            <person name="Kyrpides N.C."/>
            <person name="Woyke T."/>
        </authorList>
    </citation>
    <scope>NUCLEOTIDE SEQUENCE</scope>
    <source>
        <strain evidence="2">GVMAG-M-3300009182-78</strain>
    </source>
</reference>
<proteinExistence type="predicted"/>